<accession>A0ABW0Z3M5</accession>
<protein>
    <recommendedName>
        <fullName evidence="4">Histidine phosphatase family protein</fullName>
    </recommendedName>
</protein>
<evidence type="ECO:0000313" key="3">
    <source>
        <dbReference type="Proteomes" id="UP001596083"/>
    </source>
</evidence>
<sequence>METADTVAAPRRRTLLRMIRAGGAAAALGATLAACGKDDRKAAAERTGSRGTATTTAAVTGSGAPGPDTVMIIRHGEKPKEEGDSAPYGVTEQGEKSEHALLVRGWQRAGALVALFAPDAATPPRAGLRRPETVYAAGPHGGKSLRPSETVTPLAAKLGTPLKLDHRTGDEAALARELLARHGTTLVSWEHHRISDIVKGLGRVHPAPPAAWPDDRFDLVWVFTRDGDGWTFAQVPQLLLDGDRPDPAR</sequence>
<name>A0ABW0Z3M5_9ACTN</name>
<feature type="region of interest" description="Disordered" evidence="1">
    <location>
        <begin position="45"/>
        <end position="67"/>
    </location>
</feature>
<gene>
    <name evidence="2" type="ORF">ACFP1Z_15815</name>
</gene>
<reference evidence="3" key="1">
    <citation type="journal article" date="2019" name="Int. J. Syst. Evol. Microbiol.">
        <title>The Global Catalogue of Microorganisms (GCM) 10K type strain sequencing project: providing services to taxonomists for standard genome sequencing and annotation.</title>
        <authorList>
            <consortium name="The Broad Institute Genomics Platform"/>
            <consortium name="The Broad Institute Genome Sequencing Center for Infectious Disease"/>
            <person name="Wu L."/>
            <person name="Ma J."/>
        </authorList>
    </citation>
    <scope>NUCLEOTIDE SEQUENCE [LARGE SCALE GENOMIC DNA]</scope>
    <source>
        <strain evidence="3">CGMCC 4.7304</strain>
    </source>
</reference>
<evidence type="ECO:0008006" key="4">
    <source>
        <dbReference type="Google" id="ProtNLM"/>
    </source>
</evidence>
<dbReference type="InterPro" id="IPR006311">
    <property type="entry name" value="TAT_signal"/>
</dbReference>
<dbReference type="PROSITE" id="PS51318">
    <property type="entry name" value="TAT"/>
    <property type="match status" value="1"/>
</dbReference>
<keyword evidence="3" id="KW-1185">Reference proteome</keyword>
<feature type="compositionally biased region" description="Low complexity" evidence="1">
    <location>
        <begin position="49"/>
        <end position="67"/>
    </location>
</feature>
<organism evidence="2 3">
    <name type="scientific">Streptomyces gamaensis</name>
    <dbReference type="NCBI Taxonomy" id="1763542"/>
    <lineage>
        <taxon>Bacteria</taxon>
        <taxon>Bacillati</taxon>
        <taxon>Actinomycetota</taxon>
        <taxon>Actinomycetes</taxon>
        <taxon>Kitasatosporales</taxon>
        <taxon>Streptomycetaceae</taxon>
        <taxon>Streptomyces</taxon>
    </lineage>
</organism>
<proteinExistence type="predicted"/>
<dbReference type="Proteomes" id="UP001596083">
    <property type="component" value="Unassembled WGS sequence"/>
</dbReference>
<dbReference type="RefSeq" id="WP_390316945.1">
    <property type="nucleotide sequence ID" value="NZ_JBHSPB010000008.1"/>
</dbReference>
<dbReference type="EMBL" id="JBHSPB010000008">
    <property type="protein sequence ID" value="MFC5721638.1"/>
    <property type="molecule type" value="Genomic_DNA"/>
</dbReference>
<comment type="caution">
    <text evidence="2">The sequence shown here is derived from an EMBL/GenBank/DDBJ whole genome shotgun (WGS) entry which is preliminary data.</text>
</comment>
<evidence type="ECO:0000313" key="2">
    <source>
        <dbReference type="EMBL" id="MFC5721638.1"/>
    </source>
</evidence>
<evidence type="ECO:0000256" key="1">
    <source>
        <dbReference type="SAM" id="MobiDB-lite"/>
    </source>
</evidence>